<accession>A0ABN8UYM1</accession>
<feature type="domain" description="DUF4253" evidence="1">
    <location>
        <begin position="102"/>
        <end position="209"/>
    </location>
</feature>
<evidence type="ECO:0000259" key="1">
    <source>
        <dbReference type="Pfam" id="PF14062"/>
    </source>
</evidence>
<evidence type="ECO:0000313" key="2">
    <source>
        <dbReference type="EMBL" id="CAH9415425.1"/>
    </source>
</evidence>
<evidence type="ECO:0000313" key="3">
    <source>
        <dbReference type="Proteomes" id="UP001154015"/>
    </source>
</evidence>
<gene>
    <name evidence="2" type="ORF">SGL43_02441</name>
</gene>
<dbReference type="EMBL" id="CAKXYP010000006">
    <property type="protein sequence ID" value="CAH9415425.1"/>
    <property type="molecule type" value="Genomic_DNA"/>
</dbReference>
<keyword evidence="3" id="KW-1185">Reference proteome</keyword>
<name>A0ABN8UYM1_STRGL</name>
<dbReference type="InterPro" id="IPR025349">
    <property type="entry name" value="DUF4253"/>
</dbReference>
<sequence>MSDGPVTDAADRWKQLFARRRETGLYPLLLEYPDDSFDPVGGGHGADADADAYFRSEWTDDSWPTFEEWPGLATPAAVVADADACAGEVATAVAREGRARCLALVQVARGADAPAALSWRGAAHHMTAQELSAVLRSWEHRFGVCVVGLGHGSLYLSVAAPPTDAHQARVLAAEHYLVCPDVFHEDPDLDWSTYHEELMRLREWRFWWD</sequence>
<proteinExistence type="predicted"/>
<reference evidence="2" key="1">
    <citation type="submission" date="2022-03" db="EMBL/GenBank/DDBJ databases">
        <authorList>
            <person name="Leyn A S."/>
        </authorList>
    </citation>
    <scope>NUCLEOTIDE SEQUENCE</scope>
    <source>
        <strain evidence="2">Streptomyces globisporus 4-3</strain>
    </source>
</reference>
<dbReference type="Proteomes" id="UP001154015">
    <property type="component" value="Unassembled WGS sequence"/>
</dbReference>
<organism evidence="2 3">
    <name type="scientific">Streptomyces globisporus</name>
    <dbReference type="NCBI Taxonomy" id="1908"/>
    <lineage>
        <taxon>Bacteria</taxon>
        <taxon>Bacillati</taxon>
        <taxon>Actinomycetota</taxon>
        <taxon>Actinomycetes</taxon>
        <taxon>Kitasatosporales</taxon>
        <taxon>Streptomycetaceae</taxon>
        <taxon>Streptomyces</taxon>
    </lineage>
</organism>
<comment type="caution">
    <text evidence="2">The sequence shown here is derived from an EMBL/GenBank/DDBJ whole genome shotgun (WGS) entry which is preliminary data.</text>
</comment>
<protein>
    <recommendedName>
        <fullName evidence="1">DUF4253 domain-containing protein</fullName>
    </recommendedName>
</protein>
<dbReference type="Pfam" id="PF14062">
    <property type="entry name" value="DUF4253"/>
    <property type="match status" value="1"/>
</dbReference>